<dbReference type="RefSeq" id="WP_055306837.1">
    <property type="nucleotide sequence ID" value="NZ_QRQN01000003.1"/>
</dbReference>
<comment type="caution">
    <text evidence="1">The sequence shown here is derived from an EMBL/GenBank/DDBJ whole genome shotgun (WGS) entry which is preliminary data.</text>
</comment>
<dbReference type="EMBL" id="QRQN01000003">
    <property type="protein sequence ID" value="RHN11176.1"/>
    <property type="molecule type" value="Genomic_DNA"/>
</dbReference>
<dbReference type="Gene3D" id="3.40.50.300">
    <property type="entry name" value="P-loop containing nucleotide triphosphate hydrolases"/>
    <property type="match status" value="1"/>
</dbReference>
<name>A0A3R6HMI2_9FIRM</name>
<sequence>MGKSLDEIAIQLKECNKKVQLIYAFNGTGKTRLSRAFKELIAPKNELEEENGLASKKILYYNAFTEDLFYWDNDLDNDTNLKLKIHPNAFTEWVFVEQGQELNVISNFQEYINNHALTPKFNEDFSEVTFSLKKGNDEDIENIKISKGEESNFVWSIFYSLLEQVVSVLNVPEESDRETDKLNQLEYIFIDDPVTSLDDNHLIQMAVNLSDVIRKSESDLKFIITTHSPLFYNVLYNELKIKNNGYMLEKNEDGSYELDTKFGDSNENFSYHHHLIGILKRAIEENKVEKYHFTLLRNLYEKAANFLGYEKWSDLLPDDKEVYAKRVMNFYSHRTLLNEEVKEPTEAEKQTVKLLLEHLIDNAKFWKEAE</sequence>
<organism evidence="1 2">
    <name type="scientific">Roseburia intestinalis</name>
    <dbReference type="NCBI Taxonomy" id="166486"/>
    <lineage>
        <taxon>Bacteria</taxon>
        <taxon>Bacillati</taxon>
        <taxon>Bacillota</taxon>
        <taxon>Clostridia</taxon>
        <taxon>Lachnospirales</taxon>
        <taxon>Lachnospiraceae</taxon>
        <taxon>Roseburia</taxon>
    </lineage>
</organism>
<dbReference type="InterPro" id="IPR027417">
    <property type="entry name" value="P-loop_NTPase"/>
</dbReference>
<dbReference type="AlphaFoldDB" id="A0A3R6HMI2"/>
<gene>
    <name evidence="1" type="ORF">DWZ31_03770</name>
</gene>
<evidence type="ECO:0000313" key="1">
    <source>
        <dbReference type="EMBL" id="RHN11176.1"/>
    </source>
</evidence>
<dbReference type="SUPFAM" id="SSF52540">
    <property type="entry name" value="P-loop containing nucleoside triphosphate hydrolases"/>
    <property type="match status" value="1"/>
</dbReference>
<proteinExistence type="predicted"/>
<dbReference type="Proteomes" id="UP000283586">
    <property type="component" value="Unassembled WGS sequence"/>
</dbReference>
<protein>
    <submittedName>
        <fullName evidence="1">Anticodon nuclease</fullName>
    </submittedName>
</protein>
<reference evidence="1 2" key="1">
    <citation type="submission" date="2018-08" db="EMBL/GenBank/DDBJ databases">
        <title>A genome reference for cultivated species of the human gut microbiota.</title>
        <authorList>
            <person name="Zou Y."/>
            <person name="Xue W."/>
            <person name="Luo G."/>
        </authorList>
    </citation>
    <scope>NUCLEOTIDE SEQUENCE [LARGE SCALE GENOMIC DNA]</scope>
    <source>
        <strain evidence="1 2">AF31-21AC</strain>
    </source>
</reference>
<evidence type="ECO:0000313" key="2">
    <source>
        <dbReference type="Proteomes" id="UP000283586"/>
    </source>
</evidence>
<accession>A0A3R6HMI2</accession>